<dbReference type="PANTHER" id="PTHR16112">
    <property type="entry name" value="METHYL-CPG BINDING PROTEIN, DROSOPHILA"/>
    <property type="match status" value="1"/>
</dbReference>
<dbReference type="InterPro" id="IPR016177">
    <property type="entry name" value="DNA-bd_dom_sf"/>
</dbReference>
<protein>
    <recommendedName>
        <fullName evidence="1">MBD domain-containing protein</fullName>
    </recommendedName>
</protein>
<dbReference type="InParanoid" id="A0A1X7T2V8"/>
<dbReference type="Pfam" id="PF01429">
    <property type="entry name" value="MBD"/>
    <property type="match status" value="1"/>
</dbReference>
<dbReference type="eggNOG" id="ENOG502QR6I">
    <property type="taxonomic scope" value="Eukaryota"/>
</dbReference>
<evidence type="ECO:0000313" key="2">
    <source>
        <dbReference type="EnsemblMetazoa" id="Aqu2.1.08815_001"/>
    </source>
</evidence>
<proteinExistence type="predicted"/>
<dbReference type="Gene3D" id="3.30.890.10">
    <property type="entry name" value="Methyl-cpg-binding Protein 2, Chain A"/>
    <property type="match status" value="1"/>
</dbReference>
<dbReference type="SUPFAM" id="SSF54171">
    <property type="entry name" value="DNA-binding domain"/>
    <property type="match status" value="1"/>
</dbReference>
<dbReference type="STRING" id="400682.A0A1X7T2V8"/>
<dbReference type="PROSITE" id="PS50982">
    <property type="entry name" value="MBD"/>
    <property type="match status" value="1"/>
</dbReference>
<dbReference type="OrthoDB" id="641149at2759"/>
<accession>A0A1X7T2V8</accession>
<sequence>MEPPPNSAVVVPHGWQRLVEKGRVTYISPDNRALHSREEVLHYLTSAGTCKCGL</sequence>
<dbReference type="GO" id="GO:0010369">
    <property type="term" value="C:chromocenter"/>
    <property type="evidence" value="ECO:0007669"/>
    <property type="project" value="TreeGrafter"/>
</dbReference>
<dbReference type="AlphaFoldDB" id="A0A1X7T2V8"/>
<organism evidence="2">
    <name type="scientific">Amphimedon queenslandica</name>
    <name type="common">Sponge</name>
    <dbReference type="NCBI Taxonomy" id="400682"/>
    <lineage>
        <taxon>Eukaryota</taxon>
        <taxon>Metazoa</taxon>
        <taxon>Porifera</taxon>
        <taxon>Demospongiae</taxon>
        <taxon>Heteroscleromorpha</taxon>
        <taxon>Haplosclerida</taxon>
        <taxon>Niphatidae</taxon>
        <taxon>Amphimedon</taxon>
    </lineage>
</organism>
<dbReference type="GO" id="GO:0003677">
    <property type="term" value="F:DNA binding"/>
    <property type="evidence" value="ECO:0007669"/>
    <property type="project" value="InterPro"/>
</dbReference>
<feature type="domain" description="MBD" evidence="1">
    <location>
        <begin position="1"/>
        <end position="54"/>
    </location>
</feature>
<dbReference type="EnsemblMetazoa" id="Aqu2.1.08815_001">
    <property type="protein sequence ID" value="Aqu2.1.08815_001"/>
    <property type="gene ID" value="Aqu2.1.08815"/>
</dbReference>
<dbReference type="GO" id="GO:0005634">
    <property type="term" value="C:nucleus"/>
    <property type="evidence" value="ECO:0007669"/>
    <property type="project" value="TreeGrafter"/>
</dbReference>
<dbReference type="PANTHER" id="PTHR16112:SF16">
    <property type="entry name" value="SIX-BANDED, ISOFORM H"/>
    <property type="match status" value="1"/>
</dbReference>
<dbReference type="InterPro" id="IPR001739">
    <property type="entry name" value="Methyl_CpG_DNA-bd"/>
</dbReference>
<dbReference type="GO" id="GO:0003682">
    <property type="term" value="F:chromatin binding"/>
    <property type="evidence" value="ECO:0007669"/>
    <property type="project" value="TreeGrafter"/>
</dbReference>
<reference evidence="2" key="1">
    <citation type="submission" date="2017-05" db="UniProtKB">
        <authorList>
            <consortium name="EnsemblMetazoa"/>
        </authorList>
    </citation>
    <scope>IDENTIFICATION</scope>
</reference>
<evidence type="ECO:0000259" key="1">
    <source>
        <dbReference type="PROSITE" id="PS50982"/>
    </source>
</evidence>
<name>A0A1X7T2V8_AMPQE</name>